<protein>
    <recommendedName>
        <fullName evidence="3">Peptidase M15A C-terminal domain-containing protein</fullName>
    </recommendedName>
</protein>
<dbReference type="AlphaFoldDB" id="U7VB63"/>
<dbReference type="InterPro" id="IPR009045">
    <property type="entry name" value="Zn_M74/Hedgehog-like"/>
</dbReference>
<evidence type="ECO:0000313" key="1">
    <source>
        <dbReference type="EMBL" id="ERT68726.1"/>
    </source>
</evidence>
<organism evidence="1 2">
    <name type="scientific">Cetobacterium somerae ATCC BAA-474</name>
    <dbReference type="NCBI Taxonomy" id="1319815"/>
    <lineage>
        <taxon>Bacteria</taxon>
        <taxon>Fusobacteriati</taxon>
        <taxon>Fusobacteriota</taxon>
        <taxon>Fusobacteriia</taxon>
        <taxon>Fusobacteriales</taxon>
        <taxon>Fusobacteriaceae</taxon>
        <taxon>Cetobacterium</taxon>
    </lineage>
</organism>
<dbReference type="EMBL" id="AXZF01000053">
    <property type="protein sequence ID" value="ERT68726.1"/>
    <property type="molecule type" value="Genomic_DNA"/>
</dbReference>
<proteinExistence type="predicted"/>
<dbReference type="eggNOG" id="ENOG50338AB">
    <property type="taxonomic scope" value="Bacteria"/>
</dbReference>
<dbReference type="Proteomes" id="UP000017081">
    <property type="component" value="Unassembled WGS sequence"/>
</dbReference>
<dbReference type="HOGENOM" id="CLU_147226_0_0_0"/>
<evidence type="ECO:0000313" key="2">
    <source>
        <dbReference type="Proteomes" id="UP000017081"/>
    </source>
</evidence>
<reference evidence="1 2" key="1">
    <citation type="submission" date="2013-08" db="EMBL/GenBank/DDBJ databases">
        <authorList>
            <person name="Weinstock G."/>
            <person name="Sodergren E."/>
            <person name="Wylie T."/>
            <person name="Fulton L."/>
            <person name="Fulton R."/>
            <person name="Fronick C."/>
            <person name="O'Laughlin M."/>
            <person name="Godfrey J."/>
            <person name="Miner T."/>
            <person name="Herter B."/>
            <person name="Appelbaum E."/>
            <person name="Cordes M."/>
            <person name="Lek S."/>
            <person name="Wollam A."/>
            <person name="Pepin K.H."/>
            <person name="Palsikar V.B."/>
            <person name="Mitreva M."/>
            <person name="Wilson R.K."/>
        </authorList>
    </citation>
    <scope>NUCLEOTIDE SEQUENCE [LARGE SCALE GENOMIC DNA]</scope>
    <source>
        <strain evidence="1 2">ATCC BAA-474</strain>
    </source>
</reference>
<name>U7VB63_9FUSO</name>
<gene>
    <name evidence="1" type="ORF">HMPREF0202_01376</name>
</gene>
<sequence length="148" mass="17021">MQKSKYFKGKELVSPEVYKIYGEEAIKFIAKDILIFLDLLREDLGVPILVNRPSVGITQRGLRTTIDSIVKDKVKNNKLYLSAHVLGRGVDFEVPSMDMKKVYERIINNPRRYSMITRIEDPNVTLAKGYIHVDNMETGKNGIYIFKP</sequence>
<evidence type="ECO:0008006" key="3">
    <source>
        <dbReference type="Google" id="ProtNLM"/>
    </source>
</evidence>
<dbReference type="RefSeq" id="WP_023050914.1">
    <property type="nucleotide sequence ID" value="NZ_CP173065.2"/>
</dbReference>
<dbReference type="SUPFAM" id="SSF55166">
    <property type="entry name" value="Hedgehog/DD-peptidase"/>
    <property type="match status" value="1"/>
</dbReference>
<accession>U7VB63</accession>
<keyword evidence="2" id="KW-1185">Reference proteome</keyword>
<comment type="caution">
    <text evidence="1">The sequence shown here is derived from an EMBL/GenBank/DDBJ whole genome shotgun (WGS) entry which is preliminary data.</text>
</comment>
<dbReference type="STRING" id="1319815.HMPREF0202_01376"/>